<feature type="domain" description="Histidine kinase" evidence="6">
    <location>
        <begin position="430"/>
        <end position="624"/>
    </location>
</feature>
<dbReference type="Gene3D" id="3.30.450.20">
    <property type="entry name" value="PAS domain"/>
    <property type="match status" value="1"/>
</dbReference>
<feature type="domain" description="PAC" evidence="8">
    <location>
        <begin position="199"/>
        <end position="255"/>
    </location>
</feature>
<evidence type="ECO:0000256" key="1">
    <source>
        <dbReference type="ARBA" id="ARBA00000085"/>
    </source>
</evidence>
<dbReference type="SUPFAM" id="SSF52172">
    <property type="entry name" value="CheY-like"/>
    <property type="match status" value="1"/>
</dbReference>
<dbReference type="Proteomes" id="UP000663292">
    <property type="component" value="Chromosome"/>
</dbReference>
<evidence type="ECO:0000259" key="6">
    <source>
        <dbReference type="PROSITE" id="PS50109"/>
    </source>
</evidence>
<evidence type="ECO:0000313" key="10">
    <source>
        <dbReference type="Proteomes" id="UP000663292"/>
    </source>
</evidence>
<organism evidence="9 10">
    <name type="scientific">Halapricum desulfuricans</name>
    <dbReference type="NCBI Taxonomy" id="2841257"/>
    <lineage>
        <taxon>Archaea</taxon>
        <taxon>Methanobacteriati</taxon>
        <taxon>Methanobacteriota</taxon>
        <taxon>Stenosarchaea group</taxon>
        <taxon>Halobacteria</taxon>
        <taxon>Halobacteriales</taxon>
        <taxon>Haloarculaceae</taxon>
        <taxon>Halapricum</taxon>
    </lineage>
</organism>
<dbReference type="SUPFAM" id="SSF47384">
    <property type="entry name" value="Homodimeric domain of signal transducing histidine kinase"/>
    <property type="match status" value="1"/>
</dbReference>
<dbReference type="EMBL" id="CP064791">
    <property type="protein sequence ID" value="QSG14508.1"/>
    <property type="molecule type" value="Genomic_DNA"/>
</dbReference>
<comment type="catalytic activity">
    <reaction evidence="1">
        <text>ATP + protein L-histidine = ADP + protein N-phospho-L-histidine.</text>
        <dbReference type="EC" id="2.7.13.3"/>
    </reaction>
</comment>
<keyword evidence="10" id="KW-1185">Reference proteome</keyword>
<dbReference type="RefSeq" id="WP_229122514.1">
    <property type="nucleotide sequence ID" value="NZ_CP064791.1"/>
</dbReference>
<dbReference type="InterPro" id="IPR036097">
    <property type="entry name" value="HisK_dim/P_sf"/>
</dbReference>
<dbReference type="InterPro" id="IPR011006">
    <property type="entry name" value="CheY-like_superfamily"/>
</dbReference>
<evidence type="ECO:0000256" key="3">
    <source>
        <dbReference type="ARBA" id="ARBA00022553"/>
    </source>
</evidence>
<reference evidence="9 10" key="1">
    <citation type="submission" date="2020-11" db="EMBL/GenBank/DDBJ databases">
        <title>Carbohydrate-dependent, anaerobic sulfur respiration: A novel catabolism in halophilic archaea.</title>
        <authorList>
            <person name="Sorokin D.Y."/>
            <person name="Messina E."/>
            <person name="Smedile F."/>
            <person name="La Cono V."/>
            <person name="Hallsworth J.E."/>
            <person name="Yakimov M.M."/>
        </authorList>
    </citation>
    <scope>NUCLEOTIDE SEQUENCE [LARGE SCALE GENOMIC DNA]</scope>
    <source>
        <strain evidence="9 10">HSR-Est</strain>
    </source>
</reference>
<evidence type="ECO:0000256" key="2">
    <source>
        <dbReference type="ARBA" id="ARBA00012438"/>
    </source>
</evidence>
<dbReference type="CDD" id="cd00082">
    <property type="entry name" value="HisKA"/>
    <property type="match status" value="1"/>
</dbReference>
<dbReference type="Pfam" id="PF02518">
    <property type="entry name" value="HATPase_c"/>
    <property type="match status" value="1"/>
</dbReference>
<protein>
    <recommendedName>
        <fullName evidence="2">histidine kinase</fullName>
        <ecNumber evidence="2">2.7.13.3</ecNumber>
    </recommendedName>
</protein>
<dbReference type="PANTHER" id="PTHR43304:SF1">
    <property type="entry name" value="PAC DOMAIN-CONTAINING PROTEIN"/>
    <property type="match status" value="1"/>
</dbReference>
<accession>A0A897NP30</accession>
<dbReference type="NCBIfam" id="TIGR00229">
    <property type="entry name" value="sensory_box"/>
    <property type="match status" value="1"/>
</dbReference>
<keyword evidence="4" id="KW-0808">Transferase</keyword>
<dbReference type="GeneID" id="68857601"/>
<name>A0A897NP30_9EURY</name>
<dbReference type="SMART" id="SM00091">
    <property type="entry name" value="PAS"/>
    <property type="match status" value="1"/>
</dbReference>
<feature type="domain" description="PAS" evidence="7">
    <location>
        <begin position="129"/>
        <end position="199"/>
    </location>
</feature>
<dbReference type="InterPro" id="IPR000700">
    <property type="entry name" value="PAS-assoc_C"/>
</dbReference>
<dbReference type="GO" id="GO:0000155">
    <property type="term" value="F:phosphorelay sensor kinase activity"/>
    <property type="evidence" value="ECO:0007669"/>
    <property type="project" value="InterPro"/>
</dbReference>
<dbReference type="CDD" id="cd00130">
    <property type="entry name" value="PAS"/>
    <property type="match status" value="1"/>
</dbReference>
<dbReference type="SUPFAM" id="SSF55874">
    <property type="entry name" value="ATPase domain of HSP90 chaperone/DNA topoisomerase II/histidine kinase"/>
    <property type="match status" value="1"/>
</dbReference>
<dbReference type="EC" id="2.7.13.3" evidence="2"/>
<keyword evidence="3" id="KW-0597">Phosphoprotein</keyword>
<dbReference type="InterPro" id="IPR035965">
    <property type="entry name" value="PAS-like_dom_sf"/>
</dbReference>
<dbReference type="InterPro" id="IPR003661">
    <property type="entry name" value="HisK_dim/P_dom"/>
</dbReference>
<evidence type="ECO:0000259" key="7">
    <source>
        <dbReference type="PROSITE" id="PS50112"/>
    </source>
</evidence>
<dbReference type="AlphaFoldDB" id="A0A897NP30"/>
<dbReference type="SMART" id="SM00387">
    <property type="entry name" value="HATPase_c"/>
    <property type="match status" value="1"/>
</dbReference>
<evidence type="ECO:0000256" key="5">
    <source>
        <dbReference type="ARBA" id="ARBA00022777"/>
    </source>
</evidence>
<dbReference type="InterPro" id="IPR036890">
    <property type="entry name" value="HATPase_C_sf"/>
</dbReference>
<dbReference type="InterPro" id="IPR013656">
    <property type="entry name" value="PAS_4"/>
</dbReference>
<dbReference type="Gene3D" id="1.10.287.130">
    <property type="match status" value="1"/>
</dbReference>
<dbReference type="PROSITE" id="PS50112">
    <property type="entry name" value="PAS"/>
    <property type="match status" value="1"/>
</dbReference>
<dbReference type="InterPro" id="IPR000014">
    <property type="entry name" value="PAS"/>
</dbReference>
<evidence type="ECO:0000313" key="9">
    <source>
        <dbReference type="EMBL" id="QSG14508.1"/>
    </source>
</evidence>
<dbReference type="CDD" id="cd00075">
    <property type="entry name" value="HATPase"/>
    <property type="match status" value="1"/>
</dbReference>
<evidence type="ECO:0000259" key="8">
    <source>
        <dbReference type="PROSITE" id="PS50113"/>
    </source>
</evidence>
<dbReference type="PROSITE" id="PS50109">
    <property type="entry name" value="HIS_KIN"/>
    <property type="match status" value="1"/>
</dbReference>
<gene>
    <name evidence="9" type="ORF">HSEST_0968</name>
</gene>
<proteinExistence type="predicted"/>
<evidence type="ECO:0000256" key="4">
    <source>
        <dbReference type="ARBA" id="ARBA00022679"/>
    </source>
</evidence>
<dbReference type="InterPro" id="IPR005467">
    <property type="entry name" value="His_kinase_dom"/>
</dbReference>
<dbReference type="Gene3D" id="3.30.565.10">
    <property type="entry name" value="Histidine kinase-like ATPase, C-terminal domain"/>
    <property type="match status" value="1"/>
</dbReference>
<dbReference type="PROSITE" id="PS50113">
    <property type="entry name" value="PAC"/>
    <property type="match status" value="1"/>
</dbReference>
<keyword evidence="5 9" id="KW-0418">Kinase</keyword>
<dbReference type="PANTHER" id="PTHR43304">
    <property type="entry name" value="PHYTOCHROME-LIKE PROTEIN CPH1"/>
    <property type="match status" value="1"/>
</dbReference>
<sequence length="629" mass="67349">MSDQTGIALLDRNGALGAVAEALAGADMPAARSFDNLAEIDGTPDCLVVPDQPETDDQTAINGLALLEAANDQFDCPIAVYTRRDGYEAVRSALDAGATDVLRVPAYRPRLIARRIAAAAGYDDTFRSSGEQITSLLCNYPHTLFLKDDVGRFENVSAHTANNYGFTRQQLIGMSDYELFSTAHADELWEAEQEIVRRGEPEINAVEEYVDQDGERRWVSTTKVPRRGPDGTIVGIVGGTQDVTPAKQQEALMVALHEASRKLTRATTRSEIATVAAEIAAEIDNLPAVQVALADPDGSIQPIDGATAGPDATGGSSGGTAIFERYRDAFQRAYDSDTTQYVDASGDLATAASVVNPVFEGEFTSDEVGIVIPLSKHGVLGVAAPSGIVDEFTDRLAHVLAANVVAAFDRAERERELAEKNRRLEEFATLGAHELRNRLQVVLADITRARSATGPDPLGHAEDTLDRMDRLLTQLLQLAKSGTIPRAVDAVDLRDVACQVWDGLDTPPGATFSPPPETSVVANRGALFEIFEALFDNSIEHGLGTNPGNDATLTVDVGVSESGFYAADDGVGIPDEQRGHLFDVEYARSDDGYGLYIVSALIDAHGWEIGVAESETGGARFEITGVEFR</sequence>
<dbReference type="Pfam" id="PF08448">
    <property type="entry name" value="PAS_4"/>
    <property type="match status" value="1"/>
</dbReference>
<dbReference type="InterPro" id="IPR003594">
    <property type="entry name" value="HATPase_dom"/>
</dbReference>
<dbReference type="InterPro" id="IPR052162">
    <property type="entry name" value="Sensor_kinase/Photoreceptor"/>
</dbReference>
<dbReference type="SUPFAM" id="SSF55785">
    <property type="entry name" value="PYP-like sensor domain (PAS domain)"/>
    <property type="match status" value="1"/>
</dbReference>